<dbReference type="AlphaFoldDB" id="A0A7J0BX47"/>
<dbReference type="EMBL" id="BLVP01000036">
    <property type="protein sequence ID" value="GFM38277.1"/>
    <property type="molecule type" value="Genomic_DNA"/>
</dbReference>
<evidence type="ECO:0000256" key="1">
    <source>
        <dbReference type="SAM" id="Phobius"/>
    </source>
</evidence>
<reference evidence="2 3" key="1">
    <citation type="submission" date="2020-05" db="EMBL/GenBank/DDBJ databases">
        <title>Draft genome sequence of Desulfovibrio psychrotolerans JS1T.</title>
        <authorList>
            <person name="Ueno A."/>
            <person name="Tamazawa S."/>
            <person name="Tamamura S."/>
            <person name="Murakami T."/>
            <person name="Kiyama T."/>
            <person name="Inomata H."/>
            <person name="Amano Y."/>
            <person name="Miyakawa K."/>
            <person name="Tamaki H."/>
            <person name="Naganuma T."/>
            <person name="Kaneko K."/>
        </authorList>
    </citation>
    <scope>NUCLEOTIDE SEQUENCE [LARGE SCALE GENOMIC DNA]</scope>
    <source>
        <strain evidence="2 3">JS1</strain>
    </source>
</reference>
<evidence type="ECO:0000313" key="2">
    <source>
        <dbReference type="EMBL" id="GFM38277.1"/>
    </source>
</evidence>
<accession>A0A7J0BX47</accession>
<dbReference type="Proteomes" id="UP000503820">
    <property type="component" value="Unassembled WGS sequence"/>
</dbReference>
<feature type="transmembrane region" description="Helical" evidence="1">
    <location>
        <begin position="6"/>
        <end position="24"/>
    </location>
</feature>
<sequence length="63" mass="7204">MKAIFFAIWPYVLPGIAFWCLWDAAKAHAEGRQEDAFMFLLQAIFFMLAEIARALRDVPTPGE</sequence>
<name>A0A7J0BX47_9BACT</name>
<comment type="caution">
    <text evidence="2">The sequence shown here is derived from an EMBL/GenBank/DDBJ whole genome shotgun (WGS) entry which is preliminary data.</text>
</comment>
<dbReference type="RefSeq" id="WP_174410899.1">
    <property type="nucleotide sequence ID" value="NZ_BLVP01000036.1"/>
</dbReference>
<keyword evidence="3" id="KW-1185">Reference proteome</keyword>
<organism evidence="2 3">
    <name type="scientific">Desulfovibrio psychrotolerans</name>
    <dbReference type="NCBI Taxonomy" id="415242"/>
    <lineage>
        <taxon>Bacteria</taxon>
        <taxon>Pseudomonadati</taxon>
        <taxon>Thermodesulfobacteriota</taxon>
        <taxon>Desulfovibrionia</taxon>
        <taxon>Desulfovibrionales</taxon>
        <taxon>Desulfovibrionaceae</taxon>
        <taxon>Desulfovibrio</taxon>
    </lineage>
</organism>
<evidence type="ECO:0000313" key="3">
    <source>
        <dbReference type="Proteomes" id="UP000503820"/>
    </source>
</evidence>
<keyword evidence="1" id="KW-0812">Transmembrane</keyword>
<keyword evidence="1" id="KW-0472">Membrane</keyword>
<protein>
    <submittedName>
        <fullName evidence="2">Uncharacterized protein</fullName>
    </submittedName>
</protein>
<keyword evidence="1" id="KW-1133">Transmembrane helix</keyword>
<proteinExistence type="predicted"/>
<gene>
    <name evidence="2" type="ORF">DSM19430T_29610</name>
</gene>